<comment type="caution">
    <text evidence="2">The sequence shown here is derived from an EMBL/GenBank/DDBJ whole genome shotgun (WGS) entry which is preliminary data.</text>
</comment>
<proteinExistence type="predicted"/>
<evidence type="ECO:0000313" key="2">
    <source>
        <dbReference type="EMBL" id="GGB06405.1"/>
    </source>
</evidence>
<reference evidence="3" key="1">
    <citation type="journal article" date="2019" name="Int. J. Syst. Evol. Microbiol.">
        <title>The Global Catalogue of Microorganisms (GCM) 10K type strain sequencing project: providing services to taxonomists for standard genome sequencing and annotation.</title>
        <authorList>
            <consortium name="The Broad Institute Genomics Platform"/>
            <consortium name="The Broad Institute Genome Sequencing Center for Infectious Disease"/>
            <person name="Wu L."/>
            <person name="Ma J."/>
        </authorList>
    </citation>
    <scope>NUCLEOTIDE SEQUENCE [LARGE SCALE GENOMIC DNA]</scope>
    <source>
        <strain evidence="3">CGMCC 1.10131</strain>
    </source>
</reference>
<evidence type="ECO:0000256" key="1">
    <source>
        <dbReference type="SAM" id="Phobius"/>
    </source>
</evidence>
<sequence>MFIGIGLWVLLSLRFTGLKPMARILSKISALLALLGLMLLMLAAMTGGSFHLSPSNVVLALLMAGMVITGFSAFFWKSTIDTDSQ</sequence>
<accession>A0ABQ1I2F9</accession>
<keyword evidence="1" id="KW-0812">Transmembrane</keyword>
<feature type="transmembrane region" description="Helical" evidence="1">
    <location>
        <begin position="57"/>
        <end position="76"/>
    </location>
</feature>
<name>A0ABQ1I2F9_9ALTE</name>
<evidence type="ECO:0000313" key="3">
    <source>
        <dbReference type="Proteomes" id="UP000651977"/>
    </source>
</evidence>
<keyword evidence="1" id="KW-1133">Transmembrane helix</keyword>
<feature type="transmembrane region" description="Helical" evidence="1">
    <location>
        <begin position="28"/>
        <end position="45"/>
    </location>
</feature>
<keyword evidence="1" id="KW-0472">Membrane</keyword>
<dbReference type="Proteomes" id="UP000651977">
    <property type="component" value="Unassembled WGS sequence"/>
</dbReference>
<organism evidence="2 3">
    <name type="scientific">Agarivorans gilvus</name>
    <dbReference type="NCBI Taxonomy" id="680279"/>
    <lineage>
        <taxon>Bacteria</taxon>
        <taxon>Pseudomonadati</taxon>
        <taxon>Pseudomonadota</taxon>
        <taxon>Gammaproteobacteria</taxon>
        <taxon>Alteromonadales</taxon>
        <taxon>Alteromonadaceae</taxon>
        <taxon>Agarivorans</taxon>
    </lineage>
</organism>
<gene>
    <name evidence="2" type="ORF">GCM10007414_19660</name>
</gene>
<keyword evidence="3" id="KW-1185">Reference proteome</keyword>
<dbReference type="EMBL" id="BMDY01000010">
    <property type="protein sequence ID" value="GGB06405.1"/>
    <property type="molecule type" value="Genomic_DNA"/>
</dbReference>
<protein>
    <submittedName>
        <fullName evidence="2">Uncharacterized protein</fullName>
    </submittedName>
</protein>